<evidence type="ECO:0000259" key="1">
    <source>
        <dbReference type="PROSITE" id="PS50162"/>
    </source>
</evidence>
<feature type="domain" description="RecA family profile 1" evidence="1">
    <location>
        <begin position="1"/>
        <end position="60"/>
    </location>
</feature>
<reference evidence="2 3" key="1">
    <citation type="journal article" date="2014" name="Int. J. Syst. Evol. Microbiol.">
        <title>Complete genome sequence of Corynebacterium casei LMG S-19264T (=DSM 44701T), isolated from a smear-ripened cheese.</title>
        <authorList>
            <consortium name="US DOE Joint Genome Institute (JGI-PGF)"/>
            <person name="Walter F."/>
            <person name="Albersmeier A."/>
            <person name="Kalinowski J."/>
            <person name="Ruckert C."/>
        </authorList>
    </citation>
    <scope>NUCLEOTIDE SEQUENCE [LARGE SCALE GENOMIC DNA]</scope>
    <source>
        <strain evidence="2 3">NBRC 112289</strain>
    </source>
</reference>
<dbReference type="Proteomes" id="UP001157160">
    <property type="component" value="Unassembled WGS sequence"/>
</dbReference>
<dbReference type="PANTHER" id="PTHR32472">
    <property type="entry name" value="DNA REPAIR PROTEIN RADA"/>
    <property type="match status" value="1"/>
</dbReference>
<gene>
    <name evidence="2" type="ORF">GCM10025874_18240</name>
</gene>
<dbReference type="Gene3D" id="3.40.50.300">
    <property type="entry name" value="P-loop containing nucleotide triphosphate hydrolases"/>
    <property type="match status" value="1"/>
</dbReference>
<dbReference type="SUPFAM" id="SSF52540">
    <property type="entry name" value="P-loop containing nucleoside triphosphate hydrolases"/>
    <property type="match status" value="1"/>
</dbReference>
<dbReference type="GO" id="GO:0005524">
    <property type="term" value="F:ATP binding"/>
    <property type="evidence" value="ECO:0007669"/>
    <property type="project" value="InterPro"/>
</dbReference>
<keyword evidence="3" id="KW-1185">Reference proteome</keyword>
<dbReference type="PROSITE" id="PS50162">
    <property type="entry name" value="RECA_2"/>
    <property type="match status" value="1"/>
</dbReference>
<sequence>MLGQVDAVKPNLLIVDSVQTVSSSLNDGLAGGTSQVREVASTLIRVAKERDLPVLIVGHVTKDGSIAGPRTLEHLVDVVCHFEGDRQSALRFVRSLKNRFGSTEEVGCFEMTGDGIQEVADPTGLFLSRSTQPVSGTCVAVTVEGRRALPVEVQALIVNSSSPQPRRVVNGVDGSRVAMLLAVLERRAGLKLGDADVYVSTVGGITLTEPGADLAIALAIASAARDTPLPGNLAAIGEISLAGEVRAASASDRRRSEGARLGFSTIVGDEAATLREGLRRAFAAAQTGGPAVPDF</sequence>
<dbReference type="GO" id="GO:0003677">
    <property type="term" value="F:DNA binding"/>
    <property type="evidence" value="ECO:0007669"/>
    <property type="project" value="InterPro"/>
</dbReference>
<accession>A0AA37UIZ8</accession>
<dbReference type="InterPro" id="IPR014721">
    <property type="entry name" value="Ribsml_uS5_D2-typ_fold_subgr"/>
</dbReference>
<dbReference type="InterPro" id="IPR020588">
    <property type="entry name" value="RecA_ATP-bd"/>
</dbReference>
<dbReference type="GO" id="GO:0005829">
    <property type="term" value="C:cytosol"/>
    <property type="evidence" value="ECO:0007669"/>
    <property type="project" value="TreeGrafter"/>
</dbReference>
<organism evidence="2 3">
    <name type="scientific">Arenivirga flava</name>
    <dbReference type="NCBI Taxonomy" id="1930060"/>
    <lineage>
        <taxon>Bacteria</taxon>
        <taxon>Bacillati</taxon>
        <taxon>Actinomycetota</taxon>
        <taxon>Actinomycetes</taxon>
        <taxon>Micrococcales</taxon>
        <taxon>Microbacteriaceae</taxon>
        <taxon>Arenivirga</taxon>
    </lineage>
</organism>
<dbReference type="InterPro" id="IPR027417">
    <property type="entry name" value="P-loop_NTPase"/>
</dbReference>
<comment type="caution">
    <text evidence="2">The sequence shown here is derived from an EMBL/GenBank/DDBJ whole genome shotgun (WGS) entry which is preliminary data.</text>
</comment>
<dbReference type="PRINTS" id="PR01874">
    <property type="entry name" value="DNAREPAIRADA"/>
</dbReference>
<name>A0AA37UIZ8_9MICO</name>
<dbReference type="Gene3D" id="3.30.230.10">
    <property type="match status" value="1"/>
</dbReference>
<dbReference type="GO" id="GO:0140664">
    <property type="term" value="F:ATP-dependent DNA damage sensor activity"/>
    <property type="evidence" value="ECO:0007669"/>
    <property type="project" value="InterPro"/>
</dbReference>
<dbReference type="InterPro" id="IPR020568">
    <property type="entry name" value="Ribosomal_Su5_D2-typ_SF"/>
</dbReference>
<dbReference type="EMBL" id="BSUL01000001">
    <property type="protein sequence ID" value="GMA28571.1"/>
    <property type="molecule type" value="Genomic_DNA"/>
</dbReference>
<evidence type="ECO:0000313" key="2">
    <source>
        <dbReference type="EMBL" id="GMA28571.1"/>
    </source>
</evidence>
<dbReference type="GO" id="GO:0000725">
    <property type="term" value="P:recombinational repair"/>
    <property type="evidence" value="ECO:0007669"/>
    <property type="project" value="TreeGrafter"/>
</dbReference>
<dbReference type="SUPFAM" id="SSF54211">
    <property type="entry name" value="Ribosomal protein S5 domain 2-like"/>
    <property type="match status" value="1"/>
</dbReference>
<evidence type="ECO:0000313" key="3">
    <source>
        <dbReference type="Proteomes" id="UP001157160"/>
    </source>
</evidence>
<dbReference type="PANTHER" id="PTHR32472:SF10">
    <property type="entry name" value="DNA REPAIR PROTEIN RADA-LIKE PROTEIN"/>
    <property type="match status" value="1"/>
</dbReference>
<proteinExistence type="predicted"/>
<dbReference type="AlphaFoldDB" id="A0AA37UIZ8"/>
<protein>
    <recommendedName>
        <fullName evidence="1">RecA family profile 1 domain-containing protein</fullName>
    </recommendedName>
</protein>